<evidence type="ECO:0000313" key="2">
    <source>
        <dbReference type="EMBL" id="OLL23437.1"/>
    </source>
</evidence>
<sequence>MTVWENPRKTRVTQFRNKVVRKIKDEIGDIISLMNKKLRINVKKQVYSGRNTIYGQDRTLVGSSTRQQGIRWQNSGIDIEHADLSRPDLMALPDPLFLKMIAADVVEKNRPISLISTVQFIELDNIEDNVRKLILSDDKFRNYKDAKRHALQVNFAAAIRSSIFLHSCRLEKIIAHGGGGFVIKSGYRAIKFIRKTDSHAMSAAKAEVEITKLLSHHQNVQSALNLIDAGPYTFIETPLAYSDLHQYLKEKYEPHKAGHALRPETLKHLVRGIAAGIKHIHMNNVGHGDIKAENVLLYKDSYTHYAVVSHFGQCDGRCFRPVIIDFGLSTKGTRWSPPTEYEYGTKQMIAPEMWSYQVYRRGRKEDLKKADIWALGVVLYEMSGFYREEVGAFHSRWRLEFLLGRRGDEAFVLEDSLWQAIGYDLSEVIRGCLTTHLKRRWDIAKVASSRLLKDV</sequence>
<dbReference type="InterPro" id="IPR011009">
    <property type="entry name" value="Kinase-like_dom_sf"/>
</dbReference>
<keyword evidence="2" id="KW-0418">Kinase</keyword>
<proteinExistence type="predicted"/>
<dbReference type="OrthoDB" id="4062651at2759"/>
<keyword evidence="2" id="KW-0808">Transferase</keyword>
<dbReference type="Proteomes" id="UP000186594">
    <property type="component" value="Unassembled WGS sequence"/>
</dbReference>
<dbReference type="SUPFAM" id="SSF56112">
    <property type="entry name" value="Protein kinase-like (PK-like)"/>
    <property type="match status" value="1"/>
</dbReference>
<dbReference type="InterPro" id="IPR008271">
    <property type="entry name" value="Ser/Thr_kinase_AS"/>
</dbReference>
<name>A0A1U7LLA5_NEOID</name>
<dbReference type="Gene3D" id="1.10.510.10">
    <property type="entry name" value="Transferase(Phosphotransferase) domain 1"/>
    <property type="match status" value="1"/>
</dbReference>
<dbReference type="InterPro" id="IPR000719">
    <property type="entry name" value="Prot_kinase_dom"/>
</dbReference>
<dbReference type="CDD" id="cd00180">
    <property type="entry name" value="PKc"/>
    <property type="match status" value="1"/>
</dbReference>
<dbReference type="PANTHER" id="PTHR44167:SF30">
    <property type="entry name" value="PHOSPHORYLASE KINASE"/>
    <property type="match status" value="1"/>
</dbReference>
<dbReference type="Pfam" id="PF00069">
    <property type="entry name" value="Pkinase"/>
    <property type="match status" value="1"/>
</dbReference>
<reference evidence="2 3" key="1">
    <citation type="submission" date="2016-04" db="EMBL/GenBank/DDBJ databases">
        <title>Evolutionary innovation and constraint leading to complex multicellularity in the Ascomycota.</title>
        <authorList>
            <person name="Cisse O."/>
            <person name="Nguyen A."/>
            <person name="Hewitt D.A."/>
            <person name="Jedd G."/>
            <person name="Stajich J.E."/>
        </authorList>
    </citation>
    <scope>NUCLEOTIDE SEQUENCE [LARGE SCALE GENOMIC DNA]</scope>
    <source>
        <strain evidence="2 3">DAH-3</strain>
    </source>
</reference>
<dbReference type="PROSITE" id="PS00108">
    <property type="entry name" value="PROTEIN_KINASE_ST"/>
    <property type="match status" value="1"/>
</dbReference>
<dbReference type="PANTHER" id="PTHR44167">
    <property type="entry name" value="OVARIAN-SPECIFIC SERINE/THREONINE-PROTEIN KINASE LOK-RELATED"/>
    <property type="match status" value="1"/>
</dbReference>
<keyword evidence="3" id="KW-1185">Reference proteome</keyword>
<evidence type="ECO:0000313" key="3">
    <source>
        <dbReference type="Proteomes" id="UP000186594"/>
    </source>
</evidence>
<accession>A0A1U7LLA5</accession>
<gene>
    <name evidence="2" type="ORF">NEOLI_004957</name>
</gene>
<feature type="domain" description="Protein kinase" evidence="1">
    <location>
        <begin position="168"/>
        <end position="452"/>
    </location>
</feature>
<dbReference type="OMA" id="DSHAMSA"/>
<dbReference type="GO" id="GO:0044773">
    <property type="term" value="P:mitotic DNA damage checkpoint signaling"/>
    <property type="evidence" value="ECO:0007669"/>
    <property type="project" value="TreeGrafter"/>
</dbReference>
<comment type="caution">
    <text evidence="2">The sequence shown here is derived from an EMBL/GenBank/DDBJ whole genome shotgun (WGS) entry which is preliminary data.</text>
</comment>
<protein>
    <submittedName>
        <fullName evidence="2">Mitogen-activated protein kinase kinase kinase 15</fullName>
    </submittedName>
</protein>
<dbReference type="AlphaFoldDB" id="A0A1U7LLA5"/>
<dbReference type="GO" id="GO:0004674">
    <property type="term" value="F:protein serine/threonine kinase activity"/>
    <property type="evidence" value="ECO:0007669"/>
    <property type="project" value="TreeGrafter"/>
</dbReference>
<dbReference type="GO" id="GO:0005634">
    <property type="term" value="C:nucleus"/>
    <property type="evidence" value="ECO:0007669"/>
    <property type="project" value="TreeGrafter"/>
</dbReference>
<dbReference type="SMART" id="SM00220">
    <property type="entry name" value="S_TKc"/>
    <property type="match status" value="1"/>
</dbReference>
<dbReference type="GO" id="GO:0005524">
    <property type="term" value="F:ATP binding"/>
    <property type="evidence" value="ECO:0007669"/>
    <property type="project" value="InterPro"/>
</dbReference>
<dbReference type="PROSITE" id="PS50011">
    <property type="entry name" value="PROTEIN_KINASE_DOM"/>
    <property type="match status" value="1"/>
</dbReference>
<organism evidence="2 3">
    <name type="scientific">Neolecta irregularis (strain DAH-3)</name>
    <dbReference type="NCBI Taxonomy" id="1198029"/>
    <lineage>
        <taxon>Eukaryota</taxon>
        <taxon>Fungi</taxon>
        <taxon>Dikarya</taxon>
        <taxon>Ascomycota</taxon>
        <taxon>Taphrinomycotina</taxon>
        <taxon>Neolectales</taxon>
        <taxon>Neolectaceae</taxon>
        <taxon>Neolecta</taxon>
    </lineage>
</organism>
<evidence type="ECO:0000259" key="1">
    <source>
        <dbReference type="PROSITE" id="PS50011"/>
    </source>
</evidence>
<dbReference type="EMBL" id="LXFE01001601">
    <property type="protein sequence ID" value="OLL23437.1"/>
    <property type="molecule type" value="Genomic_DNA"/>
</dbReference>